<reference evidence="2" key="1">
    <citation type="journal article" date="2020" name="Stud. Mycol.">
        <title>101 Dothideomycetes genomes: a test case for predicting lifestyles and emergence of pathogens.</title>
        <authorList>
            <person name="Haridas S."/>
            <person name="Albert R."/>
            <person name="Binder M."/>
            <person name="Bloem J."/>
            <person name="Labutti K."/>
            <person name="Salamov A."/>
            <person name="Andreopoulos B."/>
            <person name="Baker S."/>
            <person name="Barry K."/>
            <person name="Bills G."/>
            <person name="Bluhm B."/>
            <person name="Cannon C."/>
            <person name="Castanera R."/>
            <person name="Culley D."/>
            <person name="Daum C."/>
            <person name="Ezra D."/>
            <person name="Gonzalez J."/>
            <person name="Henrissat B."/>
            <person name="Kuo A."/>
            <person name="Liang C."/>
            <person name="Lipzen A."/>
            <person name="Lutzoni F."/>
            <person name="Magnuson J."/>
            <person name="Mondo S."/>
            <person name="Nolan M."/>
            <person name="Ohm R."/>
            <person name="Pangilinan J."/>
            <person name="Park H.-J."/>
            <person name="Ramirez L."/>
            <person name="Alfaro M."/>
            <person name="Sun H."/>
            <person name="Tritt A."/>
            <person name="Yoshinaga Y."/>
            <person name="Zwiers L.-H."/>
            <person name="Turgeon B."/>
            <person name="Goodwin S."/>
            <person name="Spatafora J."/>
            <person name="Crous P."/>
            <person name="Grigoriev I."/>
        </authorList>
    </citation>
    <scope>NUCLEOTIDE SEQUENCE</scope>
    <source>
        <strain evidence="2">CBS 121167</strain>
    </source>
</reference>
<feature type="signal peptide" evidence="1">
    <location>
        <begin position="1"/>
        <end position="23"/>
    </location>
</feature>
<organism evidence="2 3">
    <name type="scientific">Aplosporella prunicola CBS 121167</name>
    <dbReference type="NCBI Taxonomy" id="1176127"/>
    <lineage>
        <taxon>Eukaryota</taxon>
        <taxon>Fungi</taxon>
        <taxon>Dikarya</taxon>
        <taxon>Ascomycota</taxon>
        <taxon>Pezizomycotina</taxon>
        <taxon>Dothideomycetes</taxon>
        <taxon>Dothideomycetes incertae sedis</taxon>
        <taxon>Botryosphaeriales</taxon>
        <taxon>Aplosporellaceae</taxon>
        <taxon>Aplosporella</taxon>
    </lineage>
</organism>
<dbReference type="GeneID" id="54298756"/>
<gene>
    <name evidence="2" type="ORF">K452DRAFT_291849</name>
</gene>
<evidence type="ECO:0000313" key="2">
    <source>
        <dbReference type="EMBL" id="KAF2137055.1"/>
    </source>
</evidence>
<dbReference type="AlphaFoldDB" id="A0A6A6B1B7"/>
<dbReference type="RefSeq" id="XP_033392773.1">
    <property type="nucleotide sequence ID" value="XM_033541260.1"/>
</dbReference>
<proteinExistence type="predicted"/>
<accession>A0A6A6B1B7</accession>
<evidence type="ECO:0000256" key="1">
    <source>
        <dbReference type="SAM" id="SignalP"/>
    </source>
</evidence>
<keyword evidence="3" id="KW-1185">Reference proteome</keyword>
<name>A0A6A6B1B7_9PEZI</name>
<dbReference type="EMBL" id="ML995507">
    <property type="protein sequence ID" value="KAF2137055.1"/>
    <property type="molecule type" value="Genomic_DNA"/>
</dbReference>
<feature type="chain" id="PRO_5025493601" evidence="1">
    <location>
        <begin position="24"/>
        <end position="66"/>
    </location>
</feature>
<dbReference type="Proteomes" id="UP000799438">
    <property type="component" value="Unassembled WGS sequence"/>
</dbReference>
<sequence>MHVSATYLMAAISVFGLVSGVLGDEIHRMKTATALLPRATGVYGNDKSYKTSDTPVERGVDMLQDI</sequence>
<evidence type="ECO:0000313" key="3">
    <source>
        <dbReference type="Proteomes" id="UP000799438"/>
    </source>
</evidence>
<keyword evidence="1" id="KW-0732">Signal</keyword>
<protein>
    <submittedName>
        <fullName evidence="2">Uncharacterized protein</fullName>
    </submittedName>
</protein>